<dbReference type="EMBL" id="QGKX02002183">
    <property type="protein sequence ID" value="KAF3484834.1"/>
    <property type="molecule type" value="Genomic_DNA"/>
</dbReference>
<dbReference type="AlphaFoldDB" id="A0A8S9MWI9"/>
<proteinExistence type="predicted"/>
<sequence>MKLFKLCIPYLPADVGDEEYHNNMWGHTQMPTLLRSTQTSMTSADSMLHNREDMSYQEYVEIHSRCMRQLGLPVRFVMFFLLVLSCSTITCLQVKQMMGPGNHLGQQSHGFWAKSGLCSNTLKNCSNQLNVYEDMFYKFA</sequence>
<dbReference type="Proteomes" id="UP000712600">
    <property type="component" value="Unassembled WGS sequence"/>
</dbReference>
<keyword evidence="1" id="KW-0812">Transmembrane</keyword>
<organism evidence="2 3">
    <name type="scientific">Brassica cretica</name>
    <name type="common">Mustard</name>
    <dbReference type="NCBI Taxonomy" id="69181"/>
    <lineage>
        <taxon>Eukaryota</taxon>
        <taxon>Viridiplantae</taxon>
        <taxon>Streptophyta</taxon>
        <taxon>Embryophyta</taxon>
        <taxon>Tracheophyta</taxon>
        <taxon>Spermatophyta</taxon>
        <taxon>Magnoliopsida</taxon>
        <taxon>eudicotyledons</taxon>
        <taxon>Gunneridae</taxon>
        <taxon>Pentapetalae</taxon>
        <taxon>rosids</taxon>
        <taxon>malvids</taxon>
        <taxon>Brassicales</taxon>
        <taxon>Brassicaceae</taxon>
        <taxon>Brassiceae</taxon>
        <taxon>Brassica</taxon>
    </lineage>
</organism>
<keyword evidence="1" id="KW-1133">Transmembrane helix</keyword>
<reference evidence="2" key="1">
    <citation type="submission" date="2019-12" db="EMBL/GenBank/DDBJ databases">
        <title>Genome sequencing and annotation of Brassica cretica.</title>
        <authorList>
            <person name="Studholme D.J."/>
            <person name="Sarris P."/>
        </authorList>
    </citation>
    <scope>NUCLEOTIDE SEQUENCE</scope>
    <source>
        <strain evidence="2">PFS-109/04</strain>
        <tissue evidence="2">Leaf</tissue>
    </source>
</reference>
<evidence type="ECO:0000313" key="2">
    <source>
        <dbReference type="EMBL" id="KAF3484834.1"/>
    </source>
</evidence>
<evidence type="ECO:0000256" key="1">
    <source>
        <dbReference type="SAM" id="Phobius"/>
    </source>
</evidence>
<accession>A0A8S9MWI9</accession>
<name>A0A8S9MWI9_BRACR</name>
<protein>
    <submittedName>
        <fullName evidence="2">Uncharacterized protein</fullName>
    </submittedName>
</protein>
<comment type="caution">
    <text evidence="2">The sequence shown here is derived from an EMBL/GenBank/DDBJ whole genome shotgun (WGS) entry which is preliminary data.</text>
</comment>
<evidence type="ECO:0000313" key="3">
    <source>
        <dbReference type="Proteomes" id="UP000712600"/>
    </source>
</evidence>
<feature type="transmembrane region" description="Helical" evidence="1">
    <location>
        <begin position="76"/>
        <end position="94"/>
    </location>
</feature>
<keyword evidence="1" id="KW-0472">Membrane</keyword>
<gene>
    <name evidence="2" type="ORF">F2Q69_00056491</name>
</gene>